<dbReference type="InterPro" id="IPR017853">
    <property type="entry name" value="GH"/>
</dbReference>
<dbReference type="Pfam" id="PF03537">
    <property type="entry name" value="Glyco_hydro_114"/>
    <property type="match status" value="1"/>
</dbReference>
<dbReference type="SUPFAM" id="SSF51445">
    <property type="entry name" value="(Trans)glycosidases"/>
    <property type="match status" value="1"/>
</dbReference>
<proteinExistence type="predicted"/>
<dbReference type="EMBL" id="BAABKO010000002">
    <property type="protein sequence ID" value="GAA4770450.1"/>
    <property type="molecule type" value="Genomic_DNA"/>
</dbReference>
<dbReference type="Proteomes" id="UP001501645">
    <property type="component" value="Unassembled WGS sequence"/>
</dbReference>
<protein>
    <submittedName>
        <fullName evidence="3">Endo alpha-1,4 polygalactosaminidase</fullName>
    </submittedName>
</protein>
<gene>
    <name evidence="3" type="ORF">GCM10023351_12800</name>
</gene>
<dbReference type="PANTHER" id="PTHR35273">
    <property type="entry name" value="ALPHA-1,4 POLYGALACTOSAMINIDASE, PUTATIVE (AFU_ORTHOLOGUE AFUA_3G07890)-RELATED"/>
    <property type="match status" value="1"/>
</dbReference>
<feature type="domain" description="Glycoside-hydrolase family GH114 TIM-barrel" evidence="2">
    <location>
        <begin position="38"/>
        <end position="277"/>
    </location>
</feature>
<keyword evidence="1" id="KW-0732">Signal</keyword>
<dbReference type="InterPro" id="IPR004352">
    <property type="entry name" value="GH114_TIM-barrel"/>
</dbReference>
<dbReference type="Gene3D" id="3.20.20.70">
    <property type="entry name" value="Aldolase class I"/>
    <property type="match status" value="1"/>
</dbReference>
<evidence type="ECO:0000256" key="1">
    <source>
        <dbReference type="SAM" id="SignalP"/>
    </source>
</evidence>
<accession>A0ABP8ZZU8</accession>
<keyword evidence="4" id="KW-1185">Reference proteome</keyword>
<evidence type="ECO:0000313" key="3">
    <source>
        <dbReference type="EMBL" id="GAA4770450.1"/>
    </source>
</evidence>
<name>A0ABP8ZZU8_9MICO</name>
<dbReference type="RefSeq" id="WP_345437220.1">
    <property type="nucleotide sequence ID" value="NZ_BAABKO010000002.1"/>
</dbReference>
<feature type="chain" id="PRO_5045241776" evidence="1">
    <location>
        <begin position="20"/>
        <end position="290"/>
    </location>
</feature>
<dbReference type="InterPro" id="IPR013785">
    <property type="entry name" value="Aldolase_TIM"/>
</dbReference>
<evidence type="ECO:0000313" key="4">
    <source>
        <dbReference type="Proteomes" id="UP001501645"/>
    </source>
</evidence>
<sequence>MAAGALAALLALSGCAAEADGADRDASVVLPPADGVIDYQLGGVYEPGDEVTIVARDRTEEPAPDVYGICYVNLFQTQPDADSIPDPDAEGTTAWWEAAHPELLLRDADGALVVDGEWDEALFDIRTEDKRDALIAIQSEWIRGCADDGFDAVEFDNLDQSTRSQGLQTLDDAISHVRPAISLAHDVGLAAGQKNTAELGDAGPVLVSTDEGFDFAIAEECEVYDECGDYPYPGRVLEIEYTDTGELTRDGDTRTAFEWACERHAGEHPITLRDRDLVAPDDPAYTFAHC</sequence>
<dbReference type="PANTHER" id="PTHR35273:SF2">
    <property type="entry name" value="ALPHA-GALACTOSIDASE"/>
    <property type="match status" value="1"/>
</dbReference>
<evidence type="ECO:0000259" key="2">
    <source>
        <dbReference type="Pfam" id="PF03537"/>
    </source>
</evidence>
<reference evidence="4" key="1">
    <citation type="journal article" date="2019" name="Int. J. Syst. Evol. Microbiol.">
        <title>The Global Catalogue of Microorganisms (GCM) 10K type strain sequencing project: providing services to taxonomists for standard genome sequencing and annotation.</title>
        <authorList>
            <consortium name="The Broad Institute Genomics Platform"/>
            <consortium name="The Broad Institute Genome Sequencing Center for Infectious Disease"/>
            <person name="Wu L."/>
            <person name="Ma J."/>
        </authorList>
    </citation>
    <scope>NUCLEOTIDE SEQUENCE [LARGE SCALE GENOMIC DNA]</scope>
    <source>
        <strain evidence="4">JCM 18537</strain>
    </source>
</reference>
<organism evidence="3 4">
    <name type="scientific">Microbacterium gilvum</name>
    <dbReference type="NCBI Taxonomy" id="1336204"/>
    <lineage>
        <taxon>Bacteria</taxon>
        <taxon>Bacillati</taxon>
        <taxon>Actinomycetota</taxon>
        <taxon>Actinomycetes</taxon>
        <taxon>Micrococcales</taxon>
        <taxon>Microbacteriaceae</taxon>
        <taxon>Microbacterium</taxon>
    </lineage>
</organism>
<comment type="caution">
    <text evidence="3">The sequence shown here is derived from an EMBL/GenBank/DDBJ whole genome shotgun (WGS) entry which is preliminary data.</text>
</comment>
<feature type="signal peptide" evidence="1">
    <location>
        <begin position="1"/>
        <end position="19"/>
    </location>
</feature>